<dbReference type="GeneID" id="103316059"/>
<reference evidence="2" key="1">
    <citation type="submission" date="2021-01" db="UniProtKB">
        <authorList>
            <consortium name="EnsemblMetazoa"/>
        </authorList>
    </citation>
    <scope>IDENTIFICATION</scope>
</reference>
<dbReference type="Proteomes" id="UP000002358">
    <property type="component" value="Chromosome 5"/>
</dbReference>
<sequence>MKDKFIKGLKAGPIHDGVQEITGSMDELLEAAKNLESNYNKQAFGSDFEPSSSEDSGNSEADVDFEKDKKNYREVHAYDCPCINCNIIRHNKSGKYYDPNNSHPKKLILVPRWL</sequence>
<feature type="region of interest" description="Disordered" evidence="1">
    <location>
        <begin position="43"/>
        <end position="65"/>
    </location>
</feature>
<proteinExistence type="predicted"/>
<accession>A0A7M7TE50</accession>
<organism evidence="2 3">
    <name type="scientific">Nasonia vitripennis</name>
    <name type="common">Parasitic wasp</name>
    <dbReference type="NCBI Taxonomy" id="7425"/>
    <lineage>
        <taxon>Eukaryota</taxon>
        <taxon>Metazoa</taxon>
        <taxon>Ecdysozoa</taxon>
        <taxon>Arthropoda</taxon>
        <taxon>Hexapoda</taxon>
        <taxon>Insecta</taxon>
        <taxon>Pterygota</taxon>
        <taxon>Neoptera</taxon>
        <taxon>Endopterygota</taxon>
        <taxon>Hymenoptera</taxon>
        <taxon>Apocrita</taxon>
        <taxon>Proctotrupomorpha</taxon>
        <taxon>Chalcidoidea</taxon>
        <taxon>Pteromalidae</taxon>
        <taxon>Pteromalinae</taxon>
        <taxon>Nasonia</taxon>
    </lineage>
</organism>
<dbReference type="InParanoid" id="A0A7M7TE50"/>
<evidence type="ECO:0000313" key="2">
    <source>
        <dbReference type="EnsemblMetazoa" id="XP_032456881"/>
    </source>
</evidence>
<dbReference type="RefSeq" id="XP_032456881.1">
    <property type="nucleotide sequence ID" value="XM_032600990.1"/>
</dbReference>
<feature type="compositionally biased region" description="Polar residues" evidence="1">
    <location>
        <begin position="43"/>
        <end position="59"/>
    </location>
</feature>
<dbReference type="EnsemblMetazoa" id="XM_032600990">
    <property type="protein sequence ID" value="XP_032456881"/>
    <property type="gene ID" value="LOC103316059"/>
</dbReference>
<name>A0A7M7TE50_NASVI</name>
<evidence type="ECO:0000256" key="1">
    <source>
        <dbReference type="SAM" id="MobiDB-lite"/>
    </source>
</evidence>
<dbReference type="KEGG" id="nvi:103316059"/>
<protein>
    <submittedName>
        <fullName evidence="2">Uncharacterized protein</fullName>
    </submittedName>
</protein>
<evidence type="ECO:0000313" key="3">
    <source>
        <dbReference type="Proteomes" id="UP000002358"/>
    </source>
</evidence>
<dbReference type="AlphaFoldDB" id="A0A7M7TE50"/>
<keyword evidence="3" id="KW-1185">Reference proteome</keyword>